<feature type="compositionally biased region" description="Basic residues" evidence="4">
    <location>
        <begin position="1267"/>
        <end position="1299"/>
    </location>
</feature>
<dbReference type="GO" id="GO:0032259">
    <property type="term" value="P:methylation"/>
    <property type="evidence" value="ECO:0007669"/>
    <property type="project" value="UniProtKB-KW"/>
</dbReference>
<evidence type="ECO:0000259" key="6">
    <source>
        <dbReference type="Pfam" id="PF13458"/>
    </source>
</evidence>
<dbReference type="Gene3D" id="3.40.50.150">
    <property type="entry name" value="Vaccinia Virus protein VP39"/>
    <property type="match status" value="1"/>
</dbReference>
<feature type="transmembrane region" description="Helical" evidence="5">
    <location>
        <begin position="688"/>
        <end position="710"/>
    </location>
</feature>
<keyword evidence="2" id="KW-0808">Transferase</keyword>
<gene>
    <name evidence="7" type="ORF">C1SCF055_LOCUS36834</name>
</gene>
<dbReference type="SUPFAM" id="SSF56349">
    <property type="entry name" value="DNA breaking-rejoining enzymes"/>
    <property type="match status" value="1"/>
</dbReference>
<organism evidence="7">
    <name type="scientific">Cladocopium goreaui</name>
    <dbReference type="NCBI Taxonomy" id="2562237"/>
    <lineage>
        <taxon>Eukaryota</taxon>
        <taxon>Sar</taxon>
        <taxon>Alveolata</taxon>
        <taxon>Dinophyceae</taxon>
        <taxon>Suessiales</taxon>
        <taxon>Symbiodiniaceae</taxon>
        <taxon>Cladocopium</taxon>
    </lineage>
</organism>
<dbReference type="Proteomes" id="UP001152797">
    <property type="component" value="Unassembled WGS sequence"/>
</dbReference>
<keyword evidence="1" id="KW-0489">Methyltransferase</keyword>
<dbReference type="InterPro" id="IPR028081">
    <property type="entry name" value="Leu-bd"/>
</dbReference>
<name>A0A9P1GIP1_9DINO</name>
<feature type="domain" description="Leucine-binding protein" evidence="6">
    <location>
        <begin position="73"/>
        <end position="429"/>
    </location>
</feature>
<feature type="region of interest" description="Disordered" evidence="4">
    <location>
        <begin position="894"/>
        <end position="1015"/>
    </location>
</feature>
<feature type="region of interest" description="Disordered" evidence="4">
    <location>
        <begin position="1459"/>
        <end position="1495"/>
    </location>
</feature>
<feature type="region of interest" description="Disordered" evidence="4">
    <location>
        <begin position="1159"/>
        <end position="1178"/>
    </location>
</feature>
<dbReference type="InterPro" id="IPR001525">
    <property type="entry name" value="C5_MeTfrase"/>
</dbReference>
<proteinExistence type="predicted"/>
<dbReference type="EMBL" id="CAMXCT020005212">
    <property type="protein sequence ID" value="CAL1165074.1"/>
    <property type="molecule type" value="Genomic_DNA"/>
</dbReference>
<dbReference type="Pfam" id="PF13458">
    <property type="entry name" value="Peripla_BP_6"/>
    <property type="match status" value="1"/>
</dbReference>
<keyword evidence="5" id="KW-0812">Transmembrane</keyword>
<dbReference type="InterPro" id="IPR051010">
    <property type="entry name" value="BCAA_transport"/>
</dbReference>
<dbReference type="InterPro" id="IPR029063">
    <property type="entry name" value="SAM-dependent_MTases_sf"/>
</dbReference>
<evidence type="ECO:0000313" key="9">
    <source>
        <dbReference type="EMBL" id="CAL4799011.1"/>
    </source>
</evidence>
<feature type="compositionally biased region" description="Basic residues" evidence="4">
    <location>
        <begin position="991"/>
        <end position="1005"/>
    </location>
</feature>
<evidence type="ECO:0000256" key="3">
    <source>
        <dbReference type="ARBA" id="ARBA00022729"/>
    </source>
</evidence>
<keyword evidence="5" id="KW-0472">Membrane</keyword>
<dbReference type="PANTHER" id="PTHR30483:SF6">
    <property type="entry name" value="PERIPLASMIC BINDING PROTEIN OF ABC TRANSPORTER FOR NATURAL AMINO ACIDS"/>
    <property type="match status" value="1"/>
</dbReference>
<dbReference type="SUPFAM" id="SSF53335">
    <property type="entry name" value="S-adenosyl-L-methionine-dependent methyltransferases"/>
    <property type="match status" value="1"/>
</dbReference>
<dbReference type="PANTHER" id="PTHR30483">
    <property type="entry name" value="LEUCINE-SPECIFIC-BINDING PROTEIN"/>
    <property type="match status" value="1"/>
</dbReference>
<keyword evidence="5" id="KW-1133">Transmembrane helix</keyword>
<keyword evidence="9" id="KW-0675">Receptor</keyword>
<evidence type="ECO:0000256" key="4">
    <source>
        <dbReference type="SAM" id="MobiDB-lite"/>
    </source>
</evidence>
<accession>A0A9P1GIP1</accession>
<dbReference type="GO" id="GO:0016301">
    <property type="term" value="F:kinase activity"/>
    <property type="evidence" value="ECO:0007669"/>
    <property type="project" value="UniProtKB-KW"/>
</dbReference>
<dbReference type="SUPFAM" id="SSF53822">
    <property type="entry name" value="Periplasmic binding protein-like I"/>
    <property type="match status" value="1"/>
</dbReference>
<evidence type="ECO:0000313" key="7">
    <source>
        <dbReference type="EMBL" id="CAI4011699.1"/>
    </source>
</evidence>
<dbReference type="GO" id="GO:0003677">
    <property type="term" value="F:DNA binding"/>
    <property type="evidence" value="ECO:0007669"/>
    <property type="project" value="InterPro"/>
</dbReference>
<feature type="compositionally biased region" description="Basic and acidic residues" evidence="4">
    <location>
        <begin position="905"/>
        <end position="934"/>
    </location>
</feature>
<dbReference type="InterPro" id="IPR028082">
    <property type="entry name" value="Peripla_BP_I"/>
</dbReference>
<dbReference type="Gene3D" id="3.40.50.2300">
    <property type="match status" value="2"/>
</dbReference>
<evidence type="ECO:0000256" key="1">
    <source>
        <dbReference type="ARBA" id="ARBA00022603"/>
    </source>
</evidence>
<feature type="compositionally biased region" description="Basic and acidic residues" evidence="4">
    <location>
        <begin position="1168"/>
        <end position="1178"/>
    </location>
</feature>
<dbReference type="OrthoDB" id="641149at2759"/>
<comment type="caution">
    <text evidence="7">The sequence shown here is derived from an EMBL/GenBank/DDBJ whole genome shotgun (WGS) entry which is preliminary data.</text>
</comment>
<dbReference type="GO" id="GO:0008168">
    <property type="term" value="F:methyltransferase activity"/>
    <property type="evidence" value="ECO:0007669"/>
    <property type="project" value="UniProtKB-KW"/>
</dbReference>
<feature type="region of interest" description="Disordered" evidence="4">
    <location>
        <begin position="1192"/>
        <end position="1327"/>
    </location>
</feature>
<sequence>MQLVPMISMVAAIRDHSAADVSPGLRCLGDRLGGPVAFDRPIPHPKAQWAMMALRCAWLLLWPSSVVGQLLLGLSLTKTGPSHEVLKAQLIEQSLELVVSRANENAFTPNGFQDHRGNPIQFGLRVFDDEGNATKVQELYRAMIQDRLVDLLLGPQTQALSEAARSVTTALQRTLMLWSHHTMSVDNFPLQAGQPGTFSVAVPVENLMDQGLRILKSLGSTEVRAIVGTDRISEFMCTKAMERAEALGYASERIMARPQNSYELLTQMQRRFTQPLDVLLTCTSEAEMLNVVMVASRLNVSAQAMLSYNADSLATYNTVGPAVTALLAPSDWHHEVSYPCRAFIDTQTYVQIFQFRYNQLPSTKAAVATAAAITLMATLQQTVFEGPDLDKNIRLAAQLQSTVVNTIVGPVRFKADGSSDRMAVTVQVEEVEGVGFQGQLLNETNLSNLEWPMPSWDSKFQRELECPKGTIYNAYVAGNGTESCLLCPAGFTNAPKGEWCQACSVGTFARSEGSECLPCAPGANCIASGTTTPGSLPEYYRFDASPDGALYFLKCLDGLCLGDNQCLGSNNGALCLSCLPGTTNMGVLRRRFQCSNCLPTAVLVIFLIIYFLIIYFFVVITAEASVHGMIWKRVISYWQICSAATHVGRLYRTDGFLQLLSDLILYPFHTLLGFDCLFFGAARNSQTFVFVTGAVLMPAIFAASTVFFIVKTGIQVINSQNARSKRGRKNALPIKELFIKTIQGATRWNVASLYVLYCPTLIIFVSCCSFVQFDDSSCRFACAGALPERVLRSSTSMGRVLEGLVGDPLCKRCHSGSAVEGDTWCSICSCSQLLSDSARHRFYSAAHRALCEELVRQTARQVQGVIKLDRQVQGEICSLSDRLRNTKERLNEITNQVSRSAAAKSKADGRDRLPSVKREKDRDRRREPEEKVDFGSESSEEETGEEDHQPRERPGDDAGPVNPPSDRGKEAPRSPSRAPPPAPEREERERSRSRHKSDKKKKNRNRRGEGGSEVGEPGVAILVDAIRDPQFWKDCPVEKGCVLELPFLRRNGNEDEKGLVCIYVSDVCREESGLYLGVKLLGADAHWCRLEGVKMFSRQRRRVHVCKHGPLSCEDNHPKLWHIQEFAVFPPGSHPPKYVEKVKLKEWRKLYAATLEERGRGGLGKGEGAPERRDEGAPDRVAALRKRLQMRQHGPPAGAGLDAVSPPGRTALTAPGAVATASHRQVAAIEDTAEERAPEPERGDRRRAREPSMKSALADAVAQRNQGRSRTRSPRRRRRDSRSPSRKKKKKKKKGRRRRDSRDSRSGSSEESSSSSSLLPPLQKKAARHPGSVLKMLLESVGEALADAAVRKGDTSPLLDRTSKMMSYFQIVAKPQLPGKVRDLRELETLGRCIDLLAQGALPELGDALAGRFLAVESAGLTNNWQDAQHLEVIPVRHAGLAPPAVMLRAQKHTRTIEKATGQRRRKGCAERRRGGSRPEWSEVSGPGEGPAADETHVAPLVAGFPGDGTCATGAVPSELDAWPDELLQEVLSEWLVTAEGSGRPAALTEFMGAGSVDPYMDASMEGPRLWDPCAGVGTQRYPGRSFSNVEWADFECPRALGLALAAGISEGRLPIGMDRLFQEVKHTASQDAFGRSSLLFPLPVDCSREALTGEACGGPECAWLALVCHGLNVLSGCKKSAPRKRLGRQVLELLRVLDARIGRFLSLFSPLKVDPHEVWQDVLSKRISYDGEEFVEPVALTREQITASLPPLGHGGSVELTPLLVGRAEYLIQRPEELLLDKELMEEGPNAARVHIALGEAMKVWELLEERGIVEWIDLQDVYSDDGGPYLAGMFGVPKAGKFSPAGDPLLRVIMNLKPINRALDIVRGDIGELPMATTWNQLMLDESETVHISQADMSSAFYLFSLPAPWRRFMAFNAPTRGSALGRDANKTYVPACKVLPMGWNSSVGLMQMASRQLVKRCQTWGAVELKRQALAPPWFVDTVARAGPRLFWQVYLDNFMAGEVSLKGLPDSASGDLHREAVRAWTREGVLCAEDKHVLSAQDATELGVHLNGEHGLVGAGPQRIHKLLVATLMSRPQALVASGQARARATSLFGAITPNGLEGDFLAGGDLFGRLLVVSAFNGIGGAFRGYDSAGVKPRGLVAIEWSKAAQRVTRKAWPRVIEVGDIETVTESTVKEWSNRFPRVTHVHLVGGFPCVHLSAVRAGRLNLSGEGSKLFWNLVALLQWLRTIFGPTAQVDFIIENVLSMDTSARREISQVLGVEPYALCPSDLLPYNRPRLAWVSERLEEGPGIRLERLDGFTRVWMSGAGITDEQWITPGWKRYDGHGKLPTFMKAIARLRPPDRPAGVARCDESAIARWRSDSFRFPPYQYKLDNLLESEDGDLRYCNATERCLLLGFGFGHTAFAMSASQAKGHEQELEDLQLLMSPRPCNADFLMDLNLTEPRAARRGVSLRAVGISVKTERRYTSAVATLLPTLEAAESLDELDPLCEEWIEAQWISGTPLGLIGDALCGIHFFWPQVKGHLRGAWRLYKNWRKIEVPQRAPPLPRVVCRALVGVFLEWEEPALAFLVALGFHTYLRTGEILKLQVRDVMLTPEHGVVSIKGSKTGLRFNVDEAVAINDKALHQLWELCHLERRGGATHSYQVEQSLESILLRGRWRALSVARMNGAVEWHKGYLAFSVQGMPCAPGQHVPCVFRLKMTIGSGKGQRTKYVQRDIFHFRCFLQ</sequence>
<dbReference type="Pfam" id="PF00145">
    <property type="entry name" value="DNA_methylase"/>
    <property type="match status" value="1"/>
</dbReference>
<feature type="transmembrane region" description="Helical" evidence="5">
    <location>
        <begin position="663"/>
        <end position="681"/>
    </location>
</feature>
<feature type="compositionally biased region" description="Low complexity" evidence="4">
    <location>
        <begin position="1306"/>
        <end position="1317"/>
    </location>
</feature>
<dbReference type="EMBL" id="CAMXCT010005212">
    <property type="protein sequence ID" value="CAI4011699.1"/>
    <property type="molecule type" value="Genomic_DNA"/>
</dbReference>
<evidence type="ECO:0000313" key="8">
    <source>
        <dbReference type="EMBL" id="CAL1165074.1"/>
    </source>
</evidence>
<feature type="compositionally biased region" description="Basic and acidic residues" evidence="4">
    <location>
        <begin position="1234"/>
        <end position="1252"/>
    </location>
</feature>
<keyword evidence="10" id="KW-1185">Reference proteome</keyword>
<reference evidence="8" key="2">
    <citation type="submission" date="2024-04" db="EMBL/GenBank/DDBJ databases">
        <authorList>
            <person name="Chen Y."/>
            <person name="Shah S."/>
            <person name="Dougan E. K."/>
            <person name="Thang M."/>
            <person name="Chan C."/>
        </authorList>
    </citation>
    <scope>NUCLEOTIDE SEQUENCE [LARGE SCALE GENOMIC DNA]</scope>
</reference>
<keyword evidence="3" id="KW-0732">Signal</keyword>
<evidence type="ECO:0000256" key="2">
    <source>
        <dbReference type="ARBA" id="ARBA00022679"/>
    </source>
</evidence>
<protein>
    <submittedName>
        <fullName evidence="9">Tyrosine-protein kinase ephrin type A/B receptor-like domain-containing protein</fullName>
    </submittedName>
</protein>
<keyword evidence="9" id="KW-0418">Kinase</keyword>
<evidence type="ECO:0000256" key="5">
    <source>
        <dbReference type="SAM" id="Phobius"/>
    </source>
</evidence>
<reference evidence="7" key="1">
    <citation type="submission" date="2022-10" db="EMBL/GenBank/DDBJ databases">
        <authorList>
            <person name="Chen Y."/>
            <person name="Dougan E. K."/>
            <person name="Chan C."/>
            <person name="Rhodes N."/>
            <person name="Thang M."/>
        </authorList>
    </citation>
    <scope>NUCLEOTIDE SEQUENCE</scope>
</reference>
<feature type="compositionally biased region" description="Basic and acidic residues" evidence="4">
    <location>
        <begin position="946"/>
        <end position="956"/>
    </location>
</feature>
<evidence type="ECO:0000313" key="10">
    <source>
        <dbReference type="Proteomes" id="UP001152797"/>
    </source>
</evidence>
<dbReference type="EMBL" id="CAMXCT030005212">
    <property type="protein sequence ID" value="CAL4799011.1"/>
    <property type="molecule type" value="Genomic_DNA"/>
</dbReference>
<dbReference type="InterPro" id="IPR011010">
    <property type="entry name" value="DNA_brk_join_enz"/>
</dbReference>
<feature type="transmembrane region" description="Helical" evidence="5">
    <location>
        <begin position="598"/>
        <end position="622"/>
    </location>
</feature>